<reference evidence="2 3" key="1">
    <citation type="journal article" date="2020" name="Nature">
        <title>Six reference-quality genomes reveal evolution of bat adaptations.</title>
        <authorList>
            <person name="Jebb D."/>
            <person name="Huang Z."/>
            <person name="Pippel M."/>
            <person name="Hughes G.M."/>
            <person name="Lavrichenko K."/>
            <person name="Devanna P."/>
            <person name="Winkler S."/>
            <person name="Jermiin L.S."/>
            <person name="Skirmuntt E.C."/>
            <person name="Katzourakis A."/>
            <person name="Burkitt-Gray L."/>
            <person name="Ray D.A."/>
            <person name="Sullivan K.A.M."/>
            <person name="Roscito J.G."/>
            <person name="Kirilenko B.M."/>
            <person name="Davalos L.M."/>
            <person name="Corthals A.P."/>
            <person name="Power M.L."/>
            <person name="Jones G."/>
            <person name="Ransome R.D."/>
            <person name="Dechmann D.K.N."/>
            <person name="Locatelli A.G."/>
            <person name="Puechmaille S.J."/>
            <person name="Fedrigo O."/>
            <person name="Jarvis E.D."/>
            <person name="Hiller M."/>
            <person name="Vernes S.C."/>
            <person name="Myers E.W."/>
            <person name="Teeling E.C."/>
        </authorList>
    </citation>
    <scope>NUCLEOTIDE SEQUENCE [LARGE SCALE GENOMIC DNA]</scope>
    <source>
        <strain evidence="2">MRouAeg1</strain>
        <tissue evidence="2">Muscle</tissue>
    </source>
</reference>
<feature type="compositionally biased region" description="Low complexity" evidence="1">
    <location>
        <begin position="337"/>
        <end position="347"/>
    </location>
</feature>
<dbReference type="EMBL" id="JACASE010000014">
    <property type="protein sequence ID" value="KAF6410387.1"/>
    <property type="molecule type" value="Genomic_DNA"/>
</dbReference>
<protein>
    <recommendedName>
        <fullName evidence="4">Nuclear receptor coactivator 5</fullName>
    </recommendedName>
</protein>
<accession>A0A7J8CHS6</accession>
<dbReference type="Gene3D" id="3.40.50.800">
    <property type="entry name" value="Anticodon-binding domain"/>
    <property type="match status" value="1"/>
</dbReference>
<proteinExistence type="predicted"/>
<dbReference type="PANTHER" id="PTHR23295">
    <property type="entry name" value="NUCLEAR RECEPTOR COACTIVATOR 5-RELATED"/>
    <property type="match status" value="1"/>
</dbReference>
<evidence type="ECO:0000313" key="3">
    <source>
        <dbReference type="Proteomes" id="UP000593571"/>
    </source>
</evidence>
<dbReference type="SUPFAM" id="SSF52954">
    <property type="entry name" value="Class II aaRS ABD-related"/>
    <property type="match status" value="1"/>
</dbReference>
<evidence type="ECO:0000256" key="1">
    <source>
        <dbReference type="SAM" id="MobiDB-lite"/>
    </source>
</evidence>
<evidence type="ECO:0000313" key="2">
    <source>
        <dbReference type="EMBL" id="KAF6410387.1"/>
    </source>
</evidence>
<dbReference type="PANTHER" id="PTHR23295:SF5">
    <property type="entry name" value="SI:CH211-216L23.2"/>
    <property type="match status" value="1"/>
</dbReference>
<evidence type="ECO:0008006" key="4">
    <source>
        <dbReference type="Google" id="ProtNLM"/>
    </source>
</evidence>
<name>A0A7J8CHS6_ROUAE</name>
<dbReference type="InterPro" id="IPR052600">
    <property type="entry name" value="Nuc_rcpt_coact/corep"/>
</dbReference>
<feature type="region of interest" description="Disordered" evidence="1">
    <location>
        <begin position="290"/>
        <end position="393"/>
    </location>
</feature>
<comment type="caution">
    <text evidence="2">The sequence shown here is derived from an EMBL/GenBank/DDBJ whole genome shotgun (WGS) entry which is preliminary data.</text>
</comment>
<sequence>MQPFVHHLSEHIRRSHLATGVARAGWATGERCDPGARGLKMSSLVRHHRGQYGGPSVAKSIDELWRNVADYSKGSDARRARCQHPPLDDASSWDIWKEGLFQHFYQMVQKERDQERPSDCIIVSVNKEQREYATVIGHRLQDHGLVVEMIHLTSESGLARALQEVKDDGSPFCVLVEQSNVRLSSCTLITLHESMKVHRHMPLEDALVLVAKAYRRLFAKREEQEHAGIALRAGELVDDFLARECLTSYPVPAGVRHLLFLLNEGKHLHRSELDLLIAYLKTRRGQLEGLETPSTLTGSDHASFQGRTASIMGKPPPLLPTPGKRAFLSPPAPAPAKSPLLGDRPGGLLPPPGPVNPKSLLPPPPLPAAPSKRTAPVGCTPPKPGKRPLLGEKPGLLALPAACAQAASLLNSGGLC</sequence>
<dbReference type="AlphaFoldDB" id="A0A7J8CHS6"/>
<feature type="compositionally biased region" description="Polar residues" evidence="1">
    <location>
        <begin position="292"/>
        <end position="308"/>
    </location>
</feature>
<dbReference type="InterPro" id="IPR036621">
    <property type="entry name" value="Anticodon-bd_dom_sf"/>
</dbReference>
<dbReference type="Proteomes" id="UP000593571">
    <property type="component" value="Unassembled WGS sequence"/>
</dbReference>
<keyword evidence="3" id="KW-1185">Reference proteome</keyword>
<organism evidence="2 3">
    <name type="scientific">Rousettus aegyptiacus</name>
    <name type="common">Egyptian fruit bat</name>
    <name type="synonym">Pteropus aegyptiacus</name>
    <dbReference type="NCBI Taxonomy" id="9407"/>
    <lineage>
        <taxon>Eukaryota</taxon>
        <taxon>Metazoa</taxon>
        <taxon>Chordata</taxon>
        <taxon>Craniata</taxon>
        <taxon>Vertebrata</taxon>
        <taxon>Euteleostomi</taxon>
        <taxon>Mammalia</taxon>
        <taxon>Eutheria</taxon>
        <taxon>Laurasiatheria</taxon>
        <taxon>Chiroptera</taxon>
        <taxon>Yinpterochiroptera</taxon>
        <taxon>Pteropodoidea</taxon>
        <taxon>Pteropodidae</taxon>
        <taxon>Rousettinae</taxon>
        <taxon>Rousettus</taxon>
    </lineage>
</organism>
<gene>
    <name evidence="2" type="ORF">HJG63_008948</name>
</gene>
<feature type="compositionally biased region" description="Pro residues" evidence="1">
    <location>
        <begin position="348"/>
        <end position="368"/>
    </location>
</feature>